<dbReference type="OrthoDB" id="28413at2759"/>
<sequence length="759" mass="84841">MHYDQGSLPLLKRYGGEFVISNMSNDTAMSDIVASGPAPDEAEKMVKRMSAGNSLVDPTTGQPLPKDDKVLKIATFSLQKYLKASIQQEFANEFLERGGLQSLCDIIKTTTGNTLAYALNSLDALMEHETGWDSLDEEFVRNIISIDVSQTLVTVCRPATAILIKLVNADKQSGSTISCYGYEFLHRAAKGEAEFLPTLVQRLQSPDYLLCLNSLELITTMTKHVTDELRGDLSEQLQTLNAKKYVLRLMNDHPSAELSEYLLEFQSAFIKNANKRRKTMVSLHKPRHARLLSEIWEAAALENVEVSGARRWKKIGFSTEICQREFGRNGVFALENMNRFAMKDTEAFRKILLEQVHRPQDKRCPFARASIEVTDLLCDYWNIAAGGVDLNEFQPLVLSFDSVHHTTLDLFFRMFRDMEAATSDFSKVSALVRSQIKYALKNENAKTLFEFDKIMIETPYQVIRDRRLKELEWADDLLGREAIRNLRQRLYKESYEFVKQQRIECLIKGAWFPLNSLTRSNTISGGNSAPNLTLSQMAELSPTSPASNAASPALMNPSVLIGGSSGTAMTAATAGTPINTGYRWRYYKLSPSKKQVHYGDFSERAVAHFNNYEKLTEKIDISNISDIQVTSKSSSILPSSTQNISSHSAGQASLTPNPETTQQSFVLLSNGKPLVTEFKCHSASLFSEWTDGFSLLLDKGITSKDTAEYIHSLTEIGVKVKLLQIAGDRVEVPHGGLEIPPVYAGLSEGFWYESNNQAT</sequence>
<dbReference type="InterPro" id="IPR006816">
    <property type="entry name" value="ELMO_dom"/>
</dbReference>
<dbReference type="GO" id="GO:0005886">
    <property type="term" value="C:plasma membrane"/>
    <property type="evidence" value="ECO:0007669"/>
    <property type="project" value="TreeGrafter"/>
</dbReference>
<keyword evidence="1" id="KW-0053">Apoptosis</keyword>
<dbReference type="Gene3D" id="2.30.29.30">
    <property type="entry name" value="Pleckstrin-homology domain (PH domain)/Phosphotyrosine-binding domain (PTB)"/>
    <property type="match status" value="1"/>
</dbReference>
<dbReference type="GO" id="GO:0007015">
    <property type="term" value="P:actin filament organization"/>
    <property type="evidence" value="ECO:0007669"/>
    <property type="project" value="TreeGrafter"/>
</dbReference>
<keyword evidence="3" id="KW-0729">SH3-binding</keyword>
<evidence type="ECO:0000256" key="1">
    <source>
        <dbReference type="ARBA" id="ARBA00022703"/>
    </source>
</evidence>
<feature type="region of interest" description="Disordered" evidence="5">
    <location>
        <begin position="638"/>
        <end position="658"/>
    </location>
</feature>
<feature type="compositionally biased region" description="Polar residues" evidence="5">
    <location>
        <begin position="641"/>
        <end position="658"/>
    </location>
</feature>
<dbReference type="Pfam" id="PF04727">
    <property type="entry name" value="ELMO_CED12"/>
    <property type="match status" value="1"/>
</dbReference>
<dbReference type="Proteomes" id="UP000654370">
    <property type="component" value="Unassembled WGS sequence"/>
</dbReference>
<dbReference type="Pfam" id="PF16457">
    <property type="entry name" value="PH_12"/>
    <property type="match status" value="1"/>
</dbReference>
<dbReference type="GO" id="GO:0006915">
    <property type="term" value="P:apoptotic process"/>
    <property type="evidence" value="ECO:0007669"/>
    <property type="project" value="UniProtKB-KW"/>
</dbReference>
<evidence type="ECO:0000256" key="3">
    <source>
        <dbReference type="ARBA" id="ARBA00023036"/>
    </source>
</evidence>
<evidence type="ECO:0000313" key="8">
    <source>
        <dbReference type="Proteomes" id="UP000654370"/>
    </source>
</evidence>
<dbReference type="Pfam" id="PF11841">
    <property type="entry name" value="ELMO_ARM"/>
    <property type="match status" value="1"/>
</dbReference>
<name>A0A8H7Q2I6_MORIS</name>
<dbReference type="GO" id="GO:0048870">
    <property type="term" value="P:cell motility"/>
    <property type="evidence" value="ECO:0007669"/>
    <property type="project" value="TreeGrafter"/>
</dbReference>
<comment type="caution">
    <text evidence="7">The sequence shown here is derived from an EMBL/GenBank/DDBJ whole genome shotgun (WGS) entry which is preliminary data.</text>
</comment>
<dbReference type="AlphaFoldDB" id="A0A8H7Q2I6"/>
<gene>
    <name evidence="7" type="ORF">INT43_000641</name>
</gene>
<protein>
    <recommendedName>
        <fullName evidence="6">ELMO domain-containing protein</fullName>
    </recommendedName>
</protein>
<dbReference type="InterPro" id="IPR011993">
    <property type="entry name" value="PH-like_dom_sf"/>
</dbReference>
<evidence type="ECO:0000256" key="5">
    <source>
        <dbReference type="SAM" id="MobiDB-lite"/>
    </source>
</evidence>
<dbReference type="EMBL" id="JAEPQZ010000002">
    <property type="protein sequence ID" value="KAG2184728.1"/>
    <property type="molecule type" value="Genomic_DNA"/>
</dbReference>
<keyword evidence="8" id="KW-1185">Reference proteome</keyword>
<proteinExistence type="predicted"/>
<dbReference type="InterPro" id="IPR011989">
    <property type="entry name" value="ARM-like"/>
</dbReference>
<feature type="domain" description="ELMO" evidence="6">
    <location>
        <begin position="287"/>
        <end position="440"/>
    </location>
</feature>
<reference evidence="7" key="1">
    <citation type="submission" date="2020-12" db="EMBL/GenBank/DDBJ databases">
        <title>Metabolic potential, ecology and presence of endohyphal bacteria is reflected in genomic diversity of Mucoromycotina.</title>
        <authorList>
            <person name="Muszewska A."/>
            <person name="Okrasinska A."/>
            <person name="Steczkiewicz K."/>
            <person name="Drgas O."/>
            <person name="Orlowska M."/>
            <person name="Perlinska-Lenart U."/>
            <person name="Aleksandrzak-Piekarczyk T."/>
            <person name="Szatraj K."/>
            <person name="Zielenkiewicz U."/>
            <person name="Pilsyk S."/>
            <person name="Malc E."/>
            <person name="Mieczkowski P."/>
            <person name="Kruszewska J.S."/>
            <person name="Biernat P."/>
            <person name="Pawlowska J."/>
        </authorList>
    </citation>
    <scope>NUCLEOTIDE SEQUENCE</scope>
    <source>
        <strain evidence="7">WA0000067209</strain>
    </source>
</reference>
<dbReference type="SUPFAM" id="SSF48371">
    <property type="entry name" value="ARM repeat"/>
    <property type="match status" value="1"/>
</dbReference>
<evidence type="ECO:0000256" key="2">
    <source>
        <dbReference type="ARBA" id="ARBA00022907"/>
    </source>
</evidence>
<comment type="function">
    <text evidence="4">Involved in cytoskeletal rearrangements required for phagocytosis of apoptotic cells and cell motility. Acts in association with DOCK1 and CRK. Was initially proposed to be required in complex with DOCK1 to activate Rac Rho small GTPases. May enhance the guanine nucleotide exchange factor (GEF) activity of DOCK1.</text>
</comment>
<keyword evidence="2" id="KW-0581">Phagocytosis</keyword>
<dbReference type="InterPro" id="IPR050868">
    <property type="entry name" value="ELMO_domain-containing"/>
</dbReference>
<dbReference type="PROSITE" id="PS51335">
    <property type="entry name" value="ELMO"/>
    <property type="match status" value="1"/>
</dbReference>
<dbReference type="InterPro" id="IPR001849">
    <property type="entry name" value="PH_domain"/>
</dbReference>
<dbReference type="GO" id="GO:0017124">
    <property type="term" value="F:SH3 domain binding"/>
    <property type="evidence" value="ECO:0007669"/>
    <property type="project" value="UniProtKB-KW"/>
</dbReference>
<accession>A0A8H7Q2I6</accession>
<evidence type="ECO:0000313" key="7">
    <source>
        <dbReference type="EMBL" id="KAG2184728.1"/>
    </source>
</evidence>
<dbReference type="InterPro" id="IPR024574">
    <property type="entry name" value="ELMO_ARM"/>
</dbReference>
<dbReference type="InterPro" id="IPR016024">
    <property type="entry name" value="ARM-type_fold"/>
</dbReference>
<evidence type="ECO:0000256" key="4">
    <source>
        <dbReference type="ARBA" id="ARBA00024863"/>
    </source>
</evidence>
<organism evidence="7 8">
    <name type="scientific">Mortierella isabellina</name>
    <name type="common">Filamentous fungus</name>
    <name type="synonym">Umbelopsis isabellina</name>
    <dbReference type="NCBI Taxonomy" id="91625"/>
    <lineage>
        <taxon>Eukaryota</taxon>
        <taxon>Fungi</taxon>
        <taxon>Fungi incertae sedis</taxon>
        <taxon>Mucoromycota</taxon>
        <taxon>Mucoromycotina</taxon>
        <taxon>Umbelopsidomycetes</taxon>
        <taxon>Umbelopsidales</taxon>
        <taxon>Umbelopsidaceae</taxon>
        <taxon>Umbelopsis</taxon>
    </lineage>
</organism>
<dbReference type="Gene3D" id="1.25.10.10">
    <property type="entry name" value="Leucine-rich Repeat Variant"/>
    <property type="match status" value="1"/>
</dbReference>
<dbReference type="PANTHER" id="PTHR12771">
    <property type="entry name" value="ENGULFMENT AND CELL MOTILITY"/>
    <property type="match status" value="1"/>
</dbReference>
<dbReference type="PANTHER" id="PTHR12771:SF56">
    <property type="entry name" value="CED-12"/>
    <property type="match status" value="1"/>
</dbReference>
<evidence type="ECO:0000259" key="6">
    <source>
        <dbReference type="PROSITE" id="PS51335"/>
    </source>
</evidence>